<dbReference type="Proteomes" id="UP000318080">
    <property type="component" value="Unassembled WGS sequence"/>
</dbReference>
<evidence type="ECO:0000313" key="7">
    <source>
        <dbReference type="EMBL" id="TQE44602.1"/>
    </source>
</evidence>
<dbReference type="AlphaFoldDB" id="A0A540RA30"/>
<comment type="caution">
    <text evidence="7">The sequence shown here is derived from an EMBL/GenBank/DDBJ whole genome shotgun (WGS) entry which is preliminary data.</text>
</comment>
<evidence type="ECO:0000256" key="4">
    <source>
        <dbReference type="PROSITE-ProRule" id="PRU00335"/>
    </source>
</evidence>
<dbReference type="RefSeq" id="WP_068801886.1">
    <property type="nucleotide sequence ID" value="NZ_LT596208.1"/>
</dbReference>
<evidence type="ECO:0000256" key="2">
    <source>
        <dbReference type="ARBA" id="ARBA00023125"/>
    </source>
</evidence>
<evidence type="ECO:0000259" key="6">
    <source>
        <dbReference type="PROSITE" id="PS50977"/>
    </source>
</evidence>
<proteinExistence type="predicted"/>
<dbReference type="SUPFAM" id="SSF46689">
    <property type="entry name" value="Homeodomain-like"/>
    <property type="match status" value="1"/>
</dbReference>
<keyword evidence="3" id="KW-0804">Transcription</keyword>
<keyword evidence="2 4" id="KW-0238">DNA-binding</keyword>
<dbReference type="InterPro" id="IPR009057">
    <property type="entry name" value="Homeodomain-like_sf"/>
</dbReference>
<dbReference type="PANTHER" id="PTHR43479:SF11">
    <property type="entry name" value="ACREF_ENVCD OPERON REPRESSOR-RELATED"/>
    <property type="match status" value="1"/>
</dbReference>
<feature type="region of interest" description="Disordered" evidence="5">
    <location>
        <begin position="213"/>
        <end position="232"/>
    </location>
</feature>
<dbReference type="InterPro" id="IPR050624">
    <property type="entry name" value="HTH-type_Tx_Regulator"/>
</dbReference>
<feature type="domain" description="HTH tetR-type" evidence="6">
    <location>
        <begin position="9"/>
        <end position="69"/>
    </location>
</feature>
<keyword evidence="1" id="KW-0805">Transcription regulation</keyword>
<dbReference type="InterPro" id="IPR036271">
    <property type="entry name" value="Tet_transcr_reg_TetR-rel_C_sf"/>
</dbReference>
<dbReference type="Pfam" id="PF13305">
    <property type="entry name" value="TetR_C_33"/>
    <property type="match status" value="1"/>
</dbReference>
<dbReference type="InterPro" id="IPR001647">
    <property type="entry name" value="HTH_TetR"/>
</dbReference>
<dbReference type="GO" id="GO:0003677">
    <property type="term" value="F:DNA binding"/>
    <property type="evidence" value="ECO:0007669"/>
    <property type="project" value="UniProtKB-UniRule"/>
</dbReference>
<dbReference type="SUPFAM" id="SSF48498">
    <property type="entry name" value="Tetracyclin repressor-like, C-terminal domain"/>
    <property type="match status" value="1"/>
</dbReference>
<accession>A0A540RA30</accession>
<dbReference type="EMBL" id="VHIR01000001">
    <property type="protein sequence ID" value="TQE44602.1"/>
    <property type="molecule type" value="Genomic_DNA"/>
</dbReference>
<dbReference type="STRING" id="1686286.GCA_900092335_02181"/>
<evidence type="ECO:0000313" key="8">
    <source>
        <dbReference type="Proteomes" id="UP000318080"/>
    </source>
</evidence>
<evidence type="ECO:0000256" key="1">
    <source>
        <dbReference type="ARBA" id="ARBA00023015"/>
    </source>
</evidence>
<dbReference type="Gene3D" id="1.10.357.10">
    <property type="entry name" value="Tetracycline Repressor, domain 2"/>
    <property type="match status" value="1"/>
</dbReference>
<feature type="DNA-binding region" description="H-T-H motif" evidence="4">
    <location>
        <begin position="32"/>
        <end position="51"/>
    </location>
</feature>
<sequence>MSTKPYHHGNLKGELLRVAEEIGREEGPEAISIRQVTRRVGVSPTAAYRHYTDQEELLNAVSNRAVDELIARLNVVLTDHESRPLVADRMMACAWVYFNFAMEEPHMFRCMLAGRSLDLPTVMGGSGGDEEHLEPHVQALREFSECFRIHAQRTDGVSHLQYFMQNALAAWSTVHGFTVLCTTGQMADLPREMKNELAQGVFASAMRGTDFTDVNDPFRNYPDGKPDSDDDT</sequence>
<name>A0A540RA30_9CORY</name>
<feature type="compositionally biased region" description="Basic and acidic residues" evidence="5">
    <location>
        <begin position="222"/>
        <end position="232"/>
    </location>
</feature>
<dbReference type="Pfam" id="PF00440">
    <property type="entry name" value="TetR_N"/>
    <property type="match status" value="1"/>
</dbReference>
<dbReference type="InterPro" id="IPR025996">
    <property type="entry name" value="MT1864/Rv1816-like_C"/>
</dbReference>
<organism evidence="7 8">
    <name type="scientific">Corynebacterium phoceense</name>
    <dbReference type="NCBI Taxonomy" id="1686286"/>
    <lineage>
        <taxon>Bacteria</taxon>
        <taxon>Bacillati</taxon>
        <taxon>Actinomycetota</taxon>
        <taxon>Actinomycetes</taxon>
        <taxon>Mycobacteriales</taxon>
        <taxon>Corynebacteriaceae</taxon>
        <taxon>Corynebacterium</taxon>
    </lineage>
</organism>
<evidence type="ECO:0000256" key="3">
    <source>
        <dbReference type="ARBA" id="ARBA00023163"/>
    </source>
</evidence>
<keyword evidence="8" id="KW-1185">Reference proteome</keyword>
<evidence type="ECO:0000256" key="5">
    <source>
        <dbReference type="SAM" id="MobiDB-lite"/>
    </source>
</evidence>
<protein>
    <submittedName>
        <fullName evidence="7">TetR/AcrR family transcriptional regulator</fullName>
    </submittedName>
</protein>
<reference evidence="7 8" key="1">
    <citation type="submission" date="2019-06" db="EMBL/GenBank/DDBJ databases">
        <title>Draft genome of C. phoceense Strain 272.</title>
        <authorList>
            <person name="Pacheco L.G.C."/>
            <person name="Barberis C.M."/>
            <person name="Almuzara M.N."/>
            <person name="Traglia G.M."/>
            <person name="Santos C.S."/>
            <person name="Rocha D.J.P.G."/>
            <person name="Aguiar E.R.G.R."/>
            <person name="Vay C.A."/>
        </authorList>
    </citation>
    <scope>NUCLEOTIDE SEQUENCE [LARGE SCALE GENOMIC DNA]</scope>
    <source>
        <strain evidence="7 8">272</strain>
    </source>
</reference>
<dbReference type="PROSITE" id="PS50977">
    <property type="entry name" value="HTH_TETR_2"/>
    <property type="match status" value="1"/>
</dbReference>
<dbReference type="GeneID" id="79853346"/>
<dbReference type="PANTHER" id="PTHR43479">
    <property type="entry name" value="ACREF/ENVCD OPERON REPRESSOR-RELATED"/>
    <property type="match status" value="1"/>
</dbReference>
<gene>
    <name evidence="7" type="ORF">EJK80_00475</name>
</gene>